<accession>A0ABP8G3W9</accession>
<protein>
    <submittedName>
        <fullName evidence="1">Uncharacterized protein</fullName>
    </submittedName>
</protein>
<sequence>MTQYNRGGAPVPKIPVVRHYLPKPGALAADTVVDYKNEKVKYTPTRLMYDLRYPLFNLSLQAEGRLIRNTMNINADYQIFFLPKGSSSPTFDQLTLSLAPYIPVNRFFGAYENQDKGLFITSRFGVTTTTFRDYVYTWGYGVDLLFGKVGVGFATKKVGEGRTTYTAGLVFR</sequence>
<comment type="caution">
    <text evidence="1">The sequence shown here is derived from an EMBL/GenBank/DDBJ whole genome shotgun (WGS) entry which is preliminary data.</text>
</comment>
<keyword evidence="2" id="KW-1185">Reference proteome</keyword>
<evidence type="ECO:0000313" key="2">
    <source>
        <dbReference type="Proteomes" id="UP001501725"/>
    </source>
</evidence>
<reference evidence="2" key="1">
    <citation type="journal article" date="2019" name="Int. J. Syst. Evol. Microbiol.">
        <title>The Global Catalogue of Microorganisms (GCM) 10K type strain sequencing project: providing services to taxonomists for standard genome sequencing and annotation.</title>
        <authorList>
            <consortium name="The Broad Institute Genomics Platform"/>
            <consortium name="The Broad Institute Genome Sequencing Center for Infectious Disease"/>
            <person name="Wu L."/>
            <person name="Ma J."/>
        </authorList>
    </citation>
    <scope>NUCLEOTIDE SEQUENCE [LARGE SCALE GENOMIC DNA]</scope>
    <source>
        <strain evidence="2">JCM 17919</strain>
    </source>
</reference>
<dbReference type="RefSeq" id="WP_345252560.1">
    <property type="nucleotide sequence ID" value="NZ_BAABGY010000001.1"/>
</dbReference>
<name>A0ABP8G3W9_9BACT</name>
<evidence type="ECO:0000313" key="1">
    <source>
        <dbReference type="EMBL" id="GAA4316981.1"/>
    </source>
</evidence>
<gene>
    <name evidence="1" type="ORF">GCM10023184_00430</name>
</gene>
<dbReference type="Proteomes" id="UP001501725">
    <property type="component" value="Unassembled WGS sequence"/>
</dbReference>
<proteinExistence type="predicted"/>
<organism evidence="1 2">
    <name type="scientific">Flaviaesturariibacter amylovorans</name>
    <dbReference type="NCBI Taxonomy" id="1084520"/>
    <lineage>
        <taxon>Bacteria</taxon>
        <taxon>Pseudomonadati</taxon>
        <taxon>Bacteroidota</taxon>
        <taxon>Chitinophagia</taxon>
        <taxon>Chitinophagales</taxon>
        <taxon>Chitinophagaceae</taxon>
        <taxon>Flaviaestuariibacter</taxon>
    </lineage>
</organism>
<dbReference type="EMBL" id="BAABGY010000001">
    <property type="protein sequence ID" value="GAA4316981.1"/>
    <property type="molecule type" value="Genomic_DNA"/>
</dbReference>